<sequence>MNVISRLKVQSNTDIFREQGIKYLGLFGSYARNEAKKDSDIDLLVDFRQTKSLFELADIV</sequence>
<feature type="non-terminal residue" evidence="11">
    <location>
        <position position="60"/>
    </location>
</feature>
<keyword evidence="2" id="KW-1277">Toxin-antitoxin system</keyword>
<comment type="similarity">
    <text evidence="9">Belongs to the MntA antitoxin family.</text>
</comment>
<dbReference type="PANTHER" id="PTHR33571">
    <property type="entry name" value="SSL8005 PROTEIN"/>
    <property type="match status" value="1"/>
</dbReference>
<dbReference type="SUPFAM" id="SSF81301">
    <property type="entry name" value="Nucleotidyltransferase"/>
    <property type="match status" value="1"/>
</dbReference>
<dbReference type="GO" id="GO:0005524">
    <property type="term" value="F:ATP binding"/>
    <property type="evidence" value="ECO:0007669"/>
    <property type="project" value="UniProtKB-KW"/>
</dbReference>
<dbReference type="GO" id="GO:0016779">
    <property type="term" value="F:nucleotidyltransferase activity"/>
    <property type="evidence" value="ECO:0007669"/>
    <property type="project" value="UniProtKB-KW"/>
</dbReference>
<keyword evidence="7" id="KW-0067">ATP-binding</keyword>
<dbReference type="Proteomes" id="UP000229981">
    <property type="component" value="Unassembled WGS sequence"/>
</dbReference>
<protein>
    <recommendedName>
        <fullName evidence="10">Polymerase nucleotidyl transferase domain-containing protein</fullName>
    </recommendedName>
</protein>
<evidence type="ECO:0000256" key="5">
    <source>
        <dbReference type="ARBA" id="ARBA00022723"/>
    </source>
</evidence>
<evidence type="ECO:0000256" key="4">
    <source>
        <dbReference type="ARBA" id="ARBA00022695"/>
    </source>
</evidence>
<evidence type="ECO:0000259" key="10">
    <source>
        <dbReference type="Pfam" id="PF01909"/>
    </source>
</evidence>
<name>A0A2H0E1M4_9BACT</name>
<evidence type="ECO:0000256" key="1">
    <source>
        <dbReference type="ARBA" id="ARBA00001946"/>
    </source>
</evidence>
<comment type="cofactor">
    <cofactor evidence="1">
        <name>Mg(2+)</name>
        <dbReference type="ChEBI" id="CHEBI:18420"/>
    </cofactor>
</comment>
<keyword evidence="8" id="KW-0460">Magnesium</keyword>
<dbReference type="InterPro" id="IPR052038">
    <property type="entry name" value="Type-VII_TA_antitoxin"/>
</dbReference>
<evidence type="ECO:0000256" key="6">
    <source>
        <dbReference type="ARBA" id="ARBA00022741"/>
    </source>
</evidence>
<keyword evidence="5" id="KW-0479">Metal-binding</keyword>
<dbReference type="InterPro" id="IPR043519">
    <property type="entry name" value="NT_sf"/>
</dbReference>
<dbReference type="EMBL" id="PCTU01000025">
    <property type="protein sequence ID" value="PIP88336.1"/>
    <property type="molecule type" value="Genomic_DNA"/>
</dbReference>
<evidence type="ECO:0000256" key="8">
    <source>
        <dbReference type="ARBA" id="ARBA00022842"/>
    </source>
</evidence>
<gene>
    <name evidence="11" type="ORF">COW80_00900</name>
</gene>
<evidence type="ECO:0000256" key="2">
    <source>
        <dbReference type="ARBA" id="ARBA00022649"/>
    </source>
</evidence>
<keyword evidence="4" id="KW-0548">Nucleotidyltransferase</keyword>
<evidence type="ECO:0000256" key="9">
    <source>
        <dbReference type="ARBA" id="ARBA00038276"/>
    </source>
</evidence>
<evidence type="ECO:0000256" key="7">
    <source>
        <dbReference type="ARBA" id="ARBA00022840"/>
    </source>
</evidence>
<reference evidence="11 12" key="1">
    <citation type="submission" date="2017-09" db="EMBL/GenBank/DDBJ databases">
        <title>Depth-based differentiation of microbial function through sediment-hosted aquifers and enrichment of novel symbionts in the deep terrestrial subsurface.</title>
        <authorList>
            <person name="Probst A.J."/>
            <person name="Ladd B."/>
            <person name="Jarett J.K."/>
            <person name="Geller-Mcgrath D.E."/>
            <person name="Sieber C.M."/>
            <person name="Emerson J.B."/>
            <person name="Anantharaman K."/>
            <person name="Thomas B.C."/>
            <person name="Malmstrom R."/>
            <person name="Stieglmeier M."/>
            <person name="Klingl A."/>
            <person name="Woyke T."/>
            <person name="Ryan C.M."/>
            <person name="Banfield J.F."/>
        </authorList>
    </citation>
    <scope>NUCLEOTIDE SEQUENCE [LARGE SCALE GENOMIC DNA]</scope>
    <source>
        <strain evidence="11">CG22_combo_CG10-13_8_21_14_all_01_47_9</strain>
    </source>
</reference>
<dbReference type="Gene3D" id="3.30.460.10">
    <property type="entry name" value="Beta Polymerase, domain 2"/>
    <property type="match status" value="1"/>
</dbReference>
<dbReference type="Pfam" id="PF01909">
    <property type="entry name" value="NTP_transf_2"/>
    <property type="match status" value="1"/>
</dbReference>
<organism evidence="11 12">
    <name type="scientific">Candidatus Beckwithbacteria bacterium CG22_combo_CG10-13_8_21_14_all_01_47_9</name>
    <dbReference type="NCBI Taxonomy" id="1974496"/>
    <lineage>
        <taxon>Bacteria</taxon>
        <taxon>Candidatus Beckwithiibacteriota</taxon>
    </lineage>
</organism>
<dbReference type="GO" id="GO:0046872">
    <property type="term" value="F:metal ion binding"/>
    <property type="evidence" value="ECO:0007669"/>
    <property type="project" value="UniProtKB-KW"/>
</dbReference>
<dbReference type="CDD" id="cd05403">
    <property type="entry name" value="NT_KNTase_like"/>
    <property type="match status" value="1"/>
</dbReference>
<evidence type="ECO:0000313" key="12">
    <source>
        <dbReference type="Proteomes" id="UP000229981"/>
    </source>
</evidence>
<comment type="caution">
    <text evidence="11">The sequence shown here is derived from an EMBL/GenBank/DDBJ whole genome shotgun (WGS) entry which is preliminary data.</text>
</comment>
<keyword evidence="6" id="KW-0547">Nucleotide-binding</keyword>
<evidence type="ECO:0000313" key="11">
    <source>
        <dbReference type="EMBL" id="PIP88336.1"/>
    </source>
</evidence>
<proteinExistence type="inferred from homology"/>
<dbReference type="PANTHER" id="PTHR33571:SF14">
    <property type="entry name" value="PROTEIN ADENYLYLTRANSFERASE MJ0435-RELATED"/>
    <property type="match status" value="1"/>
</dbReference>
<feature type="domain" description="Polymerase nucleotidyl transferase" evidence="10">
    <location>
        <begin position="16"/>
        <end position="53"/>
    </location>
</feature>
<evidence type="ECO:0000256" key="3">
    <source>
        <dbReference type="ARBA" id="ARBA00022679"/>
    </source>
</evidence>
<accession>A0A2H0E1M4</accession>
<dbReference type="AlphaFoldDB" id="A0A2H0E1M4"/>
<dbReference type="InterPro" id="IPR002934">
    <property type="entry name" value="Polymerase_NTP_transf_dom"/>
</dbReference>
<keyword evidence="3" id="KW-0808">Transferase</keyword>